<reference evidence="7 8" key="1">
    <citation type="submission" date="2018-08" db="EMBL/GenBank/DDBJ databases">
        <title>Pallidiluteibacterium maritimus gen. nov., sp. nov., isolated from coastal sediment.</title>
        <authorList>
            <person name="Zhou L.Y."/>
        </authorList>
    </citation>
    <scope>NUCLEOTIDE SEQUENCE [LARGE SCALE GENOMIC DNA]</scope>
    <source>
        <strain evidence="7 8">XSD2</strain>
    </source>
</reference>
<dbReference type="OrthoDB" id="9795496at2"/>
<accession>A0A399SYX5</accession>
<dbReference type="InterPro" id="IPR038330">
    <property type="entry name" value="TspO/MBR-related_sf"/>
</dbReference>
<dbReference type="PANTHER" id="PTHR10057">
    <property type="entry name" value="PERIPHERAL-TYPE BENZODIAZEPINE RECEPTOR"/>
    <property type="match status" value="1"/>
</dbReference>
<name>A0A399SYX5_9BACT</name>
<dbReference type="Gene3D" id="1.20.1260.100">
    <property type="entry name" value="TspO/MBR protein"/>
    <property type="match status" value="1"/>
</dbReference>
<dbReference type="Pfam" id="PF03073">
    <property type="entry name" value="TspO_MBR"/>
    <property type="match status" value="1"/>
</dbReference>
<feature type="transmembrane region" description="Helical" evidence="6">
    <location>
        <begin position="52"/>
        <end position="74"/>
    </location>
</feature>
<comment type="similarity">
    <text evidence="2">Belongs to the TspO/BZRP family.</text>
</comment>
<dbReference type="GO" id="GO:0033013">
    <property type="term" value="P:tetrapyrrole metabolic process"/>
    <property type="evidence" value="ECO:0007669"/>
    <property type="project" value="UniProtKB-ARBA"/>
</dbReference>
<dbReference type="PIRSF" id="PIRSF005859">
    <property type="entry name" value="PBR"/>
    <property type="match status" value="1"/>
</dbReference>
<gene>
    <name evidence="7" type="ORF">D1614_12340</name>
</gene>
<keyword evidence="8" id="KW-1185">Reference proteome</keyword>
<keyword evidence="4 6" id="KW-1133">Transmembrane helix</keyword>
<dbReference type="PANTHER" id="PTHR10057:SF0">
    <property type="entry name" value="TRANSLOCATOR PROTEIN"/>
    <property type="match status" value="1"/>
</dbReference>
<protein>
    <submittedName>
        <fullName evidence="7">Tryptophan-rich sensory protein</fullName>
    </submittedName>
</protein>
<evidence type="ECO:0000313" key="8">
    <source>
        <dbReference type="Proteomes" id="UP000265926"/>
    </source>
</evidence>
<feature type="transmembrane region" description="Helical" evidence="6">
    <location>
        <begin position="106"/>
        <end position="126"/>
    </location>
</feature>
<comment type="subcellular location">
    <subcellularLocation>
        <location evidence="1">Membrane</location>
        <topology evidence="1">Multi-pass membrane protein</topology>
    </subcellularLocation>
</comment>
<evidence type="ECO:0000256" key="4">
    <source>
        <dbReference type="ARBA" id="ARBA00022989"/>
    </source>
</evidence>
<dbReference type="InterPro" id="IPR004307">
    <property type="entry name" value="TspO_MBR"/>
</dbReference>
<organism evidence="7 8">
    <name type="scientific">Maribellus luteus</name>
    <dbReference type="NCBI Taxonomy" id="2305463"/>
    <lineage>
        <taxon>Bacteria</taxon>
        <taxon>Pseudomonadati</taxon>
        <taxon>Bacteroidota</taxon>
        <taxon>Bacteroidia</taxon>
        <taxon>Marinilabiliales</taxon>
        <taxon>Prolixibacteraceae</taxon>
        <taxon>Maribellus</taxon>
    </lineage>
</organism>
<evidence type="ECO:0000256" key="6">
    <source>
        <dbReference type="SAM" id="Phobius"/>
    </source>
</evidence>
<comment type="caution">
    <text evidence="7">The sequence shown here is derived from an EMBL/GenBank/DDBJ whole genome shotgun (WGS) entry which is preliminary data.</text>
</comment>
<dbReference type="CDD" id="cd15904">
    <property type="entry name" value="TSPO_MBR"/>
    <property type="match status" value="1"/>
</dbReference>
<evidence type="ECO:0000256" key="5">
    <source>
        <dbReference type="ARBA" id="ARBA00023136"/>
    </source>
</evidence>
<evidence type="ECO:0000256" key="3">
    <source>
        <dbReference type="ARBA" id="ARBA00022692"/>
    </source>
</evidence>
<feature type="transmembrane region" description="Helical" evidence="6">
    <location>
        <begin position="138"/>
        <end position="158"/>
    </location>
</feature>
<dbReference type="Proteomes" id="UP000265926">
    <property type="component" value="Unassembled WGS sequence"/>
</dbReference>
<dbReference type="EMBL" id="QWGR01000006">
    <property type="protein sequence ID" value="RIJ47909.1"/>
    <property type="molecule type" value="Genomic_DNA"/>
</dbReference>
<evidence type="ECO:0000256" key="2">
    <source>
        <dbReference type="ARBA" id="ARBA00007524"/>
    </source>
</evidence>
<dbReference type="AlphaFoldDB" id="A0A399SYX5"/>
<proteinExistence type="inferred from homology"/>
<dbReference type="GO" id="GO:0016020">
    <property type="term" value="C:membrane"/>
    <property type="evidence" value="ECO:0007669"/>
    <property type="project" value="UniProtKB-SubCell"/>
</dbReference>
<keyword evidence="3 6" id="KW-0812">Transmembrane</keyword>
<feature type="transmembrane region" description="Helical" evidence="6">
    <location>
        <begin position="12"/>
        <end position="32"/>
    </location>
</feature>
<sequence length="160" mass="18213">MLKIINTHFAGIALLFLIVNLAALGLGSYLMNNGPASQWYLQLDKAPWTPPGWMFGLAWTSIMICFSVFMAFLWKQESNKTTLLLLFVLQLILNVGWSPVFFRFHLILSALIIIVALTLVVGLFMFKYMSGLNWKTIFVVPYFVWLLLATSLNAYILVNN</sequence>
<evidence type="ECO:0000256" key="1">
    <source>
        <dbReference type="ARBA" id="ARBA00004141"/>
    </source>
</evidence>
<evidence type="ECO:0000313" key="7">
    <source>
        <dbReference type="EMBL" id="RIJ47909.1"/>
    </source>
</evidence>
<keyword evidence="5 6" id="KW-0472">Membrane</keyword>
<dbReference type="FunFam" id="1.20.1260.100:FF:000001">
    <property type="entry name" value="translocator protein 2"/>
    <property type="match status" value="1"/>
</dbReference>
<dbReference type="RefSeq" id="WP_119438255.1">
    <property type="nucleotide sequence ID" value="NZ_QWGR01000006.1"/>
</dbReference>